<keyword evidence="3" id="KW-1185">Reference proteome</keyword>
<keyword evidence="1" id="KW-0812">Transmembrane</keyword>
<evidence type="ECO:0000256" key="1">
    <source>
        <dbReference type="SAM" id="Phobius"/>
    </source>
</evidence>
<evidence type="ECO:0000313" key="2">
    <source>
        <dbReference type="EnsemblMetazoa" id="GBRI011882-PA"/>
    </source>
</evidence>
<organism evidence="2 3">
    <name type="scientific">Glossina brevipalpis</name>
    <dbReference type="NCBI Taxonomy" id="37001"/>
    <lineage>
        <taxon>Eukaryota</taxon>
        <taxon>Metazoa</taxon>
        <taxon>Ecdysozoa</taxon>
        <taxon>Arthropoda</taxon>
        <taxon>Hexapoda</taxon>
        <taxon>Insecta</taxon>
        <taxon>Pterygota</taxon>
        <taxon>Neoptera</taxon>
        <taxon>Endopterygota</taxon>
        <taxon>Diptera</taxon>
        <taxon>Brachycera</taxon>
        <taxon>Muscomorpha</taxon>
        <taxon>Hippoboscoidea</taxon>
        <taxon>Glossinidae</taxon>
        <taxon>Glossina</taxon>
    </lineage>
</organism>
<reference evidence="3" key="1">
    <citation type="submission" date="2014-03" db="EMBL/GenBank/DDBJ databases">
        <authorList>
            <person name="Aksoy S."/>
            <person name="Warren W."/>
            <person name="Wilson R.K."/>
        </authorList>
    </citation>
    <scope>NUCLEOTIDE SEQUENCE [LARGE SCALE GENOMIC DNA]</scope>
    <source>
        <strain evidence="3">IAEA</strain>
    </source>
</reference>
<accession>A0A1A9WA38</accession>
<name>A0A1A9WA38_9MUSC</name>
<evidence type="ECO:0000313" key="3">
    <source>
        <dbReference type="Proteomes" id="UP000091820"/>
    </source>
</evidence>
<keyword evidence="1" id="KW-1133">Transmembrane helix</keyword>
<dbReference type="EnsemblMetazoa" id="GBRI011882-RA">
    <property type="protein sequence ID" value="GBRI011882-PA"/>
    <property type="gene ID" value="GBRI011882"/>
</dbReference>
<keyword evidence="1" id="KW-0472">Membrane</keyword>
<feature type="transmembrane region" description="Helical" evidence="1">
    <location>
        <begin position="33"/>
        <end position="56"/>
    </location>
</feature>
<proteinExistence type="predicted"/>
<dbReference type="Proteomes" id="UP000091820">
    <property type="component" value="Unassembled WGS sequence"/>
</dbReference>
<reference evidence="2" key="2">
    <citation type="submission" date="2020-05" db="UniProtKB">
        <authorList>
            <consortium name="EnsemblMetazoa"/>
        </authorList>
    </citation>
    <scope>IDENTIFICATION</scope>
    <source>
        <strain evidence="2">IAEA</strain>
    </source>
</reference>
<sequence length="144" mass="16379">MAAPIGKLHPLPTNVHPFQNAWQQAIKKLSYTVLSEICLITNIEIYILLFVYIYVLDGVEDMKPSKGQKYIDLIVTCQQLTSCIYYLCPSNEGRNEIATTSEYFGISQLLHDFKGTYKLSYDLLAIAPDVEPVMYHFITDPAHT</sequence>
<protein>
    <submittedName>
        <fullName evidence="2">Uncharacterized protein</fullName>
    </submittedName>
</protein>
<dbReference type="AlphaFoldDB" id="A0A1A9WA38"/>
<dbReference type="VEuPathDB" id="VectorBase:GBRI011882"/>